<dbReference type="InterPro" id="IPR018711">
    <property type="entry name" value="NAGPA"/>
</dbReference>
<evidence type="ECO:0000313" key="3">
    <source>
        <dbReference type="Proteomes" id="UP000245535"/>
    </source>
</evidence>
<dbReference type="OrthoDB" id="9809781at2"/>
<dbReference type="PANTHER" id="PTHR40446:SF2">
    <property type="entry name" value="N-ACETYLGLUCOSAMINE-1-PHOSPHODIESTER ALPHA-N-ACETYLGLUCOSAMINIDASE"/>
    <property type="match status" value="1"/>
</dbReference>
<dbReference type="AlphaFoldDB" id="A0A315ZF83"/>
<comment type="caution">
    <text evidence="2">The sequence shown here is derived from an EMBL/GenBank/DDBJ whole genome shotgun (WGS) entry which is preliminary data.</text>
</comment>
<accession>A0A315ZF83</accession>
<proteinExistence type="predicted"/>
<dbReference type="Proteomes" id="UP000245535">
    <property type="component" value="Unassembled WGS sequence"/>
</dbReference>
<organism evidence="2 3">
    <name type="scientific">Sediminitomix flava</name>
    <dbReference type="NCBI Taxonomy" id="379075"/>
    <lineage>
        <taxon>Bacteria</taxon>
        <taxon>Pseudomonadati</taxon>
        <taxon>Bacteroidota</taxon>
        <taxon>Cytophagia</taxon>
        <taxon>Cytophagales</taxon>
        <taxon>Flammeovirgaceae</taxon>
        <taxon>Sediminitomix</taxon>
    </lineage>
</organism>
<gene>
    <name evidence="2" type="ORF">BC781_101166</name>
</gene>
<evidence type="ECO:0000313" key="2">
    <source>
        <dbReference type="EMBL" id="PWJ43820.1"/>
    </source>
</evidence>
<evidence type="ECO:0000259" key="1">
    <source>
        <dbReference type="Pfam" id="PF09992"/>
    </source>
</evidence>
<name>A0A315ZF83_SEDFL</name>
<dbReference type="Pfam" id="PF09992">
    <property type="entry name" value="NAGPA"/>
    <property type="match status" value="1"/>
</dbReference>
<protein>
    <submittedName>
        <fullName evidence="2">Uncharacterized protein DUF2233</fullName>
    </submittedName>
</protein>
<keyword evidence="3" id="KW-1185">Reference proteome</keyword>
<dbReference type="PANTHER" id="PTHR40446">
    <property type="entry name" value="N-ACETYLGLUCOSAMINE-1-PHOSPHODIESTER ALPHA-N-ACETYLGLUCOSAMINIDASE"/>
    <property type="match status" value="1"/>
</dbReference>
<reference evidence="2 3" key="1">
    <citation type="submission" date="2018-03" db="EMBL/GenBank/DDBJ databases">
        <title>Genomic Encyclopedia of Archaeal and Bacterial Type Strains, Phase II (KMG-II): from individual species to whole genera.</title>
        <authorList>
            <person name="Goeker M."/>
        </authorList>
    </citation>
    <scope>NUCLEOTIDE SEQUENCE [LARGE SCALE GENOMIC DNA]</scope>
    <source>
        <strain evidence="2 3">DSM 28229</strain>
    </source>
</reference>
<sequence>MNKILRSTFFLGLFFQLTNAFSQGYDLSNIAWTEKVDIEGELPSAIKVFECETTIYNERKEEKSFSAVYTLIDLGSDEVKVRTILGDKPKYPSQYAAELGDAVYMTINAGYFGRNSSVSLLVNDGHILTDNTLESVHETGVYHPTRGAIGFMENGSVEIGWIYSITPKEEVYIYPQPAPNSISEKPLIPPTKEFPENGRIWKPKMAVGGGPILVKDGEVIENYAPEVFYTDITESKDTPRTAIGYTPDNKLICMVVDGRQAHSRGLPLIEVARLMKSLGCTDVLNLDGGGSSAMVVNGRVLNKPSDGNERAVPSVLMITQPIFE</sequence>
<feature type="domain" description="Phosphodiester glycosidase" evidence="1">
    <location>
        <begin position="103"/>
        <end position="318"/>
    </location>
</feature>
<dbReference type="RefSeq" id="WP_109615356.1">
    <property type="nucleotide sequence ID" value="NZ_QGDO01000001.1"/>
</dbReference>
<dbReference type="EMBL" id="QGDO01000001">
    <property type="protein sequence ID" value="PWJ43820.1"/>
    <property type="molecule type" value="Genomic_DNA"/>
</dbReference>